<dbReference type="KEGG" id="cmos:111462017"/>
<feature type="compositionally biased region" description="Polar residues" evidence="1">
    <location>
        <begin position="28"/>
        <end position="37"/>
    </location>
</feature>
<feature type="compositionally biased region" description="Basic and acidic residues" evidence="1">
    <location>
        <begin position="38"/>
        <end position="49"/>
    </location>
</feature>
<proteinExistence type="predicted"/>
<sequence length="116" mass="13618">MGHLNSYSKYQEEWSEPWIIRFWQETSKNARQSATDTRLTKREDTHRATGGETRLAPPLTHVRRLTLKPKPKPTASPCTTRVTPRKFERSLHRKFVIFGLRTTVNQAWEGTRHTCK</sequence>
<dbReference type="Proteomes" id="UP000504609">
    <property type="component" value="Unplaced"/>
</dbReference>
<keyword evidence="2" id="KW-1185">Reference proteome</keyword>
<gene>
    <name evidence="3" type="primary">LOC111462017</name>
</gene>
<dbReference type="AlphaFoldDB" id="A0A6J1HE09"/>
<organism evidence="2 3">
    <name type="scientific">Cucurbita moschata</name>
    <name type="common">Winter crookneck squash</name>
    <name type="synonym">Cucurbita pepo var. moschata</name>
    <dbReference type="NCBI Taxonomy" id="3662"/>
    <lineage>
        <taxon>Eukaryota</taxon>
        <taxon>Viridiplantae</taxon>
        <taxon>Streptophyta</taxon>
        <taxon>Embryophyta</taxon>
        <taxon>Tracheophyta</taxon>
        <taxon>Spermatophyta</taxon>
        <taxon>Magnoliopsida</taxon>
        <taxon>eudicotyledons</taxon>
        <taxon>Gunneridae</taxon>
        <taxon>Pentapetalae</taxon>
        <taxon>rosids</taxon>
        <taxon>fabids</taxon>
        <taxon>Cucurbitales</taxon>
        <taxon>Cucurbitaceae</taxon>
        <taxon>Cucurbiteae</taxon>
        <taxon>Cucurbita</taxon>
    </lineage>
</organism>
<name>A0A6J1HE09_CUCMO</name>
<dbReference type="GeneID" id="111462017"/>
<evidence type="ECO:0000313" key="2">
    <source>
        <dbReference type="Proteomes" id="UP000504609"/>
    </source>
</evidence>
<feature type="region of interest" description="Disordered" evidence="1">
    <location>
        <begin position="28"/>
        <end position="56"/>
    </location>
</feature>
<accession>A0A6J1HE09</accession>
<evidence type="ECO:0000313" key="3">
    <source>
        <dbReference type="RefSeq" id="XP_022961434.1"/>
    </source>
</evidence>
<evidence type="ECO:0000256" key="1">
    <source>
        <dbReference type="SAM" id="MobiDB-lite"/>
    </source>
</evidence>
<dbReference type="RefSeq" id="XP_022961434.1">
    <property type="nucleotide sequence ID" value="XM_023105666.1"/>
</dbReference>
<reference evidence="3" key="1">
    <citation type="submission" date="2025-08" db="UniProtKB">
        <authorList>
            <consortium name="RefSeq"/>
        </authorList>
    </citation>
    <scope>IDENTIFICATION</scope>
    <source>
        <tissue evidence="3">Young leaves</tissue>
    </source>
</reference>
<protein>
    <submittedName>
        <fullName evidence="3">Uncharacterized protein LOC111462017</fullName>
    </submittedName>
</protein>